<organism evidence="1 2">
    <name type="scientific">Xanthomonas vasicola pv. vasculorum</name>
    <dbReference type="NCBI Taxonomy" id="325776"/>
    <lineage>
        <taxon>Bacteria</taxon>
        <taxon>Pseudomonadati</taxon>
        <taxon>Pseudomonadota</taxon>
        <taxon>Gammaproteobacteria</taxon>
        <taxon>Lysobacterales</taxon>
        <taxon>Lysobacteraceae</taxon>
        <taxon>Xanthomonas</taxon>
    </lineage>
</organism>
<comment type="caution">
    <text evidence="1">The sequence shown here is derived from an EMBL/GenBank/DDBJ whole genome shotgun (WGS) entry which is preliminary data.</text>
</comment>
<evidence type="ECO:0000313" key="1">
    <source>
        <dbReference type="EMBL" id="RNK98212.1"/>
    </source>
</evidence>
<accession>A0AAE8F400</accession>
<dbReference type="EMBL" id="PYTT01000156">
    <property type="protein sequence ID" value="RNK98212.1"/>
    <property type="molecule type" value="Genomic_DNA"/>
</dbReference>
<protein>
    <submittedName>
        <fullName evidence="1">Uncharacterized protein</fullName>
    </submittedName>
</protein>
<name>A0AAE8F400_XANVA</name>
<dbReference type="KEGG" id="xva:C7V42_14545"/>
<sequence length="68" mass="7593">MISYVLGEISPKSALERAVVDVDDVHETLAIHHMPRSSERSFQQYAANISCDLPFYMVCLQGYLMGAS</sequence>
<dbReference type="RefSeq" id="WP_017122745.1">
    <property type="nucleotide sequence ID" value="NZ_PYTQ01000124.1"/>
</dbReference>
<dbReference type="Proteomes" id="UP000284283">
    <property type="component" value="Unassembled WGS sequence"/>
</dbReference>
<proteinExistence type="predicted"/>
<evidence type="ECO:0000313" key="2">
    <source>
        <dbReference type="Proteomes" id="UP000284283"/>
    </source>
</evidence>
<reference evidence="1 2" key="1">
    <citation type="submission" date="2018-03" db="EMBL/GenBank/DDBJ databases">
        <authorList>
            <person name="Wu G."/>
        </authorList>
    </citation>
    <scope>NUCLEOTIDE SEQUENCE [LARGE SCALE GENOMIC DNA]</scope>
    <source>
        <strain evidence="1 2">SAM-118</strain>
    </source>
</reference>
<dbReference type="AlphaFoldDB" id="A0AAE8F400"/>
<gene>
    <name evidence="1" type="ORF">C9386_20130</name>
</gene>